<sequence length="652" mass="71931">MHYLQQPVTRRAFLTGALAAAGLGSMLAYGAEQWPLPVPTEAPSSIGQLEPAEGFAPLLLVADPAPRPDFTDYLGEILRAEGWLGLRRLHLRQLNKPLSGAVVILTGTPLSPDNVAWLRLFVQHGGGLIGIRPDKSMAAIFGVNYLGAAQIDDSLYPTANTGIADPLQLHTTYDRVTLAGATAIATASNGDPLVTIHRYGDGLAALWTFDLARTIALIRQGNPAWIDRERDLMEGLRASDLFAGWIDLNRIVIPQADEHQRLLSWMIEEVSPQPLLRLWYFPNNAASAIIATGDAHGSRVRHIEQMLKIVESRGGTASIYYTPPPTNTTGRLTRKLRWNLSRTPLIGPVVGGSDPLPGPHHVAEWRERGHEFGMHPYVEEGLEEGYYRYWSEFLKLGYGPLPPTVRTHRILWRGWVDNAMVQARYGLRMNLDYYHSGPVVRKADGTWTMGYLNGSGLPLRFVDTNGVVIDVYQQATHLVDEHLMPVFQTGYEVGLDGATAATYTIAQIAASIDRYPSALGLQCHVDPFLIGGRIAEEVSRWLDETLAYAAAAKLPILAAVHWLRFLDARTTSDLKEIRWNGQRLSATITTPPTTLPLVLLIPERHRTAQLGGVRGGEETARGTRTIAGRSYRVIRLASGQQPLIIDYTIGYE</sequence>
<evidence type="ECO:0000313" key="2">
    <source>
        <dbReference type="Proteomes" id="UP000002508"/>
    </source>
</evidence>
<protein>
    <submittedName>
        <fullName evidence="1">Uncharacterized protein</fullName>
    </submittedName>
</protein>
<name>B8G5K5_CHLAD</name>
<dbReference type="RefSeq" id="WP_012616082.1">
    <property type="nucleotide sequence ID" value="NC_011831.1"/>
</dbReference>
<dbReference type="Proteomes" id="UP000002508">
    <property type="component" value="Chromosome"/>
</dbReference>
<keyword evidence="2" id="KW-1185">Reference proteome</keyword>
<dbReference type="PROSITE" id="PS51318">
    <property type="entry name" value="TAT"/>
    <property type="match status" value="1"/>
</dbReference>
<reference evidence="1" key="1">
    <citation type="submission" date="2008-12" db="EMBL/GenBank/DDBJ databases">
        <title>Complete sequence of Chloroflexus aggregans DSM 9485.</title>
        <authorList>
            <consortium name="US DOE Joint Genome Institute"/>
            <person name="Lucas S."/>
            <person name="Copeland A."/>
            <person name="Lapidus A."/>
            <person name="Glavina del Rio T."/>
            <person name="Dalin E."/>
            <person name="Tice H."/>
            <person name="Pitluck S."/>
            <person name="Foster B."/>
            <person name="Larimer F."/>
            <person name="Land M."/>
            <person name="Hauser L."/>
            <person name="Kyrpides N."/>
            <person name="Mikhailova N."/>
            <person name="Bryant D."/>
            <person name="Richardson P."/>
        </authorList>
    </citation>
    <scope>NUCLEOTIDE SEQUENCE</scope>
    <source>
        <strain evidence="1">DSM 9485</strain>
    </source>
</reference>
<dbReference type="Gene3D" id="3.40.50.880">
    <property type="match status" value="1"/>
</dbReference>
<dbReference type="eggNOG" id="ENOG5032QZE">
    <property type="taxonomic scope" value="Bacteria"/>
</dbReference>
<organism evidence="1 2">
    <name type="scientific">Chloroflexus aggregans (strain MD-66 / DSM 9485)</name>
    <dbReference type="NCBI Taxonomy" id="326427"/>
    <lineage>
        <taxon>Bacteria</taxon>
        <taxon>Bacillati</taxon>
        <taxon>Chloroflexota</taxon>
        <taxon>Chloroflexia</taxon>
        <taxon>Chloroflexales</taxon>
        <taxon>Chloroflexineae</taxon>
        <taxon>Chloroflexaceae</taxon>
        <taxon>Chloroflexus</taxon>
    </lineage>
</organism>
<proteinExistence type="predicted"/>
<dbReference type="InterPro" id="IPR029062">
    <property type="entry name" value="Class_I_gatase-like"/>
</dbReference>
<dbReference type="InterPro" id="IPR006311">
    <property type="entry name" value="TAT_signal"/>
</dbReference>
<dbReference type="OrthoDB" id="505641at2"/>
<dbReference type="EMBL" id="CP001337">
    <property type="protein sequence ID" value="ACL23716.1"/>
    <property type="molecule type" value="Genomic_DNA"/>
</dbReference>
<evidence type="ECO:0000313" key="1">
    <source>
        <dbReference type="EMBL" id="ACL23716.1"/>
    </source>
</evidence>
<gene>
    <name evidence="1" type="ordered locus">Cagg_0792</name>
</gene>
<dbReference type="SUPFAM" id="SSF52317">
    <property type="entry name" value="Class I glutamine amidotransferase-like"/>
    <property type="match status" value="1"/>
</dbReference>
<dbReference type="STRING" id="326427.Cagg_0792"/>
<dbReference type="KEGG" id="cag:Cagg_0792"/>
<dbReference type="HOGENOM" id="CLU_408194_0_0_0"/>
<dbReference type="AlphaFoldDB" id="B8G5K5"/>
<accession>B8G5K5</accession>